<dbReference type="EMBL" id="CM020620">
    <property type="protein sequence ID" value="KAK1869049.1"/>
    <property type="molecule type" value="Genomic_DNA"/>
</dbReference>
<reference evidence="1" key="1">
    <citation type="submission" date="2019-11" db="EMBL/GenBank/DDBJ databases">
        <title>Nori genome reveals adaptations in red seaweeds to the harsh intertidal environment.</title>
        <authorList>
            <person name="Wang D."/>
            <person name="Mao Y."/>
        </authorList>
    </citation>
    <scope>NUCLEOTIDE SEQUENCE</scope>
    <source>
        <tissue evidence="1">Gametophyte</tissue>
    </source>
</reference>
<proteinExistence type="predicted"/>
<evidence type="ECO:0000313" key="2">
    <source>
        <dbReference type="Proteomes" id="UP000798662"/>
    </source>
</evidence>
<dbReference type="Proteomes" id="UP000798662">
    <property type="component" value="Chromosome 3"/>
</dbReference>
<comment type="caution">
    <text evidence="1">The sequence shown here is derived from an EMBL/GenBank/DDBJ whole genome shotgun (WGS) entry which is preliminary data.</text>
</comment>
<keyword evidence="2" id="KW-1185">Reference proteome</keyword>
<evidence type="ECO:0000313" key="1">
    <source>
        <dbReference type="EMBL" id="KAK1869049.1"/>
    </source>
</evidence>
<organism evidence="1 2">
    <name type="scientific">Pyropia yezoensis</name>
    <name type="common">Susabi-nori</name>
    <name type="synonym">Porphyra yezoensis</name>
    <dbReference type="NCBI Taxonomy" id="2788"/>
    <lineage>
        <taxon>Eukaryota</taxon>
        <taxon>Rhodophyta</taxon>
        <taxon>Bangiophyceae</taxon>
        <taxon>Bangiales</taxon>
        <taxon>Bangiaceae</taxon>
        <taxon>Pyropia</taxon>
    </lineage>
</organism>
<sequence>MNDFTNSRGARSAGSSASGASGSSSRGLLGVSGGVVKPAKTKFYAVAHGRGGPAVYPTWAECQRQVQGVPGARFKSFRTLAEAQSFAATGGPLGRGGGGGSASASATPALVPGMDPALRGGLPGLSGGAGGGRSSGISAAAARGVRRLHASSSNSTAQQSSTAAAGQPRQMESMSEADVAAAAAAAARGLEADRGKVVIFTDGACSNNGFEGAVAGVGGVPVSAPPVLRPVVIKTDSSYTCKGLNSWVAGWKTKGWKTSAGKEVKNRDLWERLDWLLAAARRPGRGVEVEWVKGHAGLAGNEGADRLAVAGIGK</sequence>
<gene>
    <name evidence="1" type="ORF">I4F81_011531</name>
</gene>
<name>A0ACC3CGL9_PYRYE</name>
<accession>A0ACC3CGL9</accession>
<protein>
    <submittedName>
        <fullName evidence="1">Uncharacterized protein</fullName>
    </submittedName>
</protein>